<proteinExistence type="predicted"/>
<organism evidence="1">
    <name type="scientific">marine sediment metagenome</name>
    <dbReference type="NCBI Taxonomy" id="412755"/>
    <lineage>
        <taxon>unclassified sequences</taxon>
        <taxon>metagenomes</taxon>
        <taxon>ecological metagenomes</taxon>
    </lineage>
</organism>
<dbReference type="EMBL" id="LAZR01025462">
    <property type="protein sequence ID" value="KKL71844.1"/>
    <property type="molecule type" value="Genomic_DNA"/>
</dbReference>
<reference evidence="1" key="1">
    <citation type="journal article" date="2015" name="Nature">
        <title>Complex archaea that bridge the gap between prokaryotes and eukaryotes.</title>
        <authorList>
            <person name="Spang A."/>
            <person name="Saw J.H."/>
            <person name="Jorgensen S.L."/>
            <person name="Zaremba-Niedzwiedzka K."/>
            <person name="Martijn J."/>
            <person name="Lind A.E."/>
            <person name="van Eijk R."/>
            <person name="Schleper C."/>
            <person name="Guy L."/>
            <person name="Ettema T.J."/>
        </authorList>
    </citation>
    <scope>NUCLEOTIDE SEQUENCE</scope>
</reference>
<evidence type="ECO:0000313" key="1">
    <source>
        <dbReference type="EMBL" id="KKL71844.1"/>
    </source>
</evidence>
<protein>
    <submittedName>
        <fullName evidence="1">Uncharacterized protein</fullName>
    </submittedName>
</protein>
<sequence length="170" mass="19057">MRKFLNTLSLCFAILAIGSWLNATPYPIGSLFPLVSDGTDVTMETGKFGIGTSNPQEKLDVVGIGNFTQGINATSLCMGSDCRTSWTGFNSTYDALVTFPGFTDLETDYSFIFNYNQSSPYDDYNYNMSDGSYNITYQNFAYNETYLGGTYNETYHGLNISYNQFWYNTS</sequence>
<gene>
    <name evidence="1" type="ORF">LCGC14_2090840</name>
</gene>
<accession>A0A0F9ED19</accession>
<name>A0A0F9ED19_9ZZZZ</name>
<feature type="non-terminal residue" evidence="1">
    <location>
        <position position="170"/>
    </location>
</feature>
<dbReference type="AlphaFoldDB" id="A0A0F9ED19"/>
<comment type="caution">
    <text evidence="1">The sequence shown here is derived from an EMBL/GenBank/DDBJ whole genome shotgun (WGS) entry which is preliminary data.</text>
</comment>